<dbReference type="Pfam" id="PF02518">
    <property type="entry name" value="HATPase_c"/>
    <property type="match status" value="1"/>
</dbReference>
<evidence type="ECO:0000259" key="9">
    <source>
        <dbReference type="PROSITE" id="PS50109"/>
    </source>
</evidence>
<dbReference type="GO" id="GO:0019825">
    <property type="term" value="F:oxygen binding"/>
    <property type="evidence" value="ECO:0007669"/>
    <property type="project" value="InterPro"/>
</dbReference>
<dbReference type="Pfam" id="PF00512">
    <property type="entry name" value="HisKA"/>
    <property type="match status" value="1"/>
</dbReference>
<organism evidence="10 11">
    <name type="scientific">Paludisphaera borealis</name>
    <dbReference type="NCBI Taxonomy" id="1387353"/>
    <lineage>
        <taxon>Bacteria</taxon>
        <taxon>Pseudomonadati</taxon>
        <taxon>Planctomycetota</taxon>
        <taxon>Planctomycetia</taxon>
        <taxon>Isosphaerales</taxon>
        <taxon>Isosphaeraceae</taxon>
        <taxon>Paludisphaera</taxon>
    </lineage>
</organism>
<dbReference type="SUPFAM" id="SSF47384">
    <property type="entry name" value="Homodimeric domain of signal transducing histidine kinase"/>
    <property type="match status" value="1"/>
</dbReference>
<dbReference type="SUPFAM" id="SSF55874">
    <property type="entry name" value="ATPase domain of HSP90 chaperone/DNA topoisomerase II/histidine kinase"/>
    <property type="match status" value="1"/>
</dbReference>
<keyword evidence="8" id="KW-0902">Two-component regulatory system</keyword>
<gene>
    <name evidence="10" type="primary">gchK</name>
    <name evidence="10" type="ORF">BSF38_01971</name>
</gene>
<dbReference type="PANTHER" id="PTHR43065">
    <property type="entry name" value="SENSOR HISTIDINE KINASE"/>
    <property type="match status" value="1"/>
</dbReference>
<dbReference type="STRING" id="1387353.BSF38_01971"/>
<dbReference type="CDD" id="cd01068">
    <property type="entry name" value="globin_sensor"/>
    <property type="match status" value="1"/>
</dbReference>
<evidence type="ECO:0000256" key="6">
    <source>
        <dbReference type="ARBA" id="ARBA00022777"/>
    </source>
</evidence>
<dbReference type="AlphaFoldDB" id="A0A1U7CNK4"/>
<feature type="domain" description="Histidine kinase" evidence="9">
    <location>
        <begin position="182"/>
        <end position="387"/>
    </location>
</feature>
<accession>A0A1U7CNK4</accession>
<dbReference type="Gene3D" id="1.10.490.10">
    <property type="entry name" value="Globins"/>
    <property type="match status" value="1"/>
</dbReference>
<comment type="catalytic activity">
    <reaction evidence="1">
        <text>ATP + protein L-histidine = ADP + protein N-phospho-L-histidine.</text>
        <dbReference type="EC" id="2.7.13.3"/>
    </reaction>
</comment>
<dbReference type="InterPro" id="IPR036890">
    <property type="entry name" value="HATPase_C_sf"/>
</dbReference>
<evidence type="ECO:0000256" key="4">
    <source>
        <dbReference type="ARBA" id="ARBA00022679"/>
    </source>
</evidence>
<dbReference type="GO" id="GO:0020037">
    <property type="term" value="F:heme binding"/>
    <property type="evidence" value="ECO:0007669"/>
    <property type="project" value="InterPro"/>
</dbReference>
<dbReference type="EMBL" id="CP019082">
    <property type="protein sequence ID" value="APW60501.1"/>
    <property type="molecule type" value="Genomic_DNA"/>
</dbReference>
<dbReference type="GO" id="GO:0005524">
    <property type="term" value="F:ATP binding"/>
    <property type="evidence" value="ECO:0007669"/>
    <property type="project" value="UniProtKB-KW"/>
</dbReference>
<proteinExistence type="predicted"/>
<dbReference type="EC" id="2.7.13.3" evidence="2"/>
<keyword evidence="3" id="KW-0597">Phosphoprotein</keyword>
<evidence type="ECO:0000256" key="3">
    <source>
        <dbReference type="ARBA" id="ARBA00022553"/>
    </source>
</evidence>
<dbReference type="InterPro" id="IPR012292">
    <property type="entry name" value="Globin/Proto"/>
</dbReference>
<dbReference type="SMART" id="SM00387">
    <property type="entry name" value="HATPase_c"/>
    <property type="match status" value="1"/>
</dbReference>
<dbReference type="Proteomes" id="UP000186309">
    <property type="component" value="Chromosome"/>
</dbReference>
<dbReference type="InterPro" id="IPR039379">
    <property type="entry name" value="Protoglobin_sensor_dom"/>
</dbReference>
<evidence type="ECO:0000256" key="7">
    <source>
        <dbReference type="ARBA" id="ARBA00022840"/>
    </source>
</evidence>
<keyword evidence="5" id="KW-0547">Nucleotide-binding</keyword>
<dbReference type="Gene3D" id="1.10.287.130">
    <property type="match status" value="1"/>
</dbReference>
<keyword evidence="7" id="KW-0067">ATP-binding</keyword>
<dbReference type="InterPro" id="IPR004358">
    <property type="entry name" value="Sig_transdc_His_kin-like_C"/>
</dbReference>
<evidence type="ECO:0000256" key="5">
    <source>
        <dbReference type="ARBA" id="ARBA00022741"/>
    </source>
</evidence>
<evidence type="ECO:0000313" key="11">
    <source>
        <dbReference type="Proteomes" id="UP000186309"/>
    </source>
</evidence>
<dbReference type="PRINTS" id="PR00344">
    <property type="entry name" value="BCTRLSENSOR"/>
</dbReference>
<dbReference type="CDD" id="cd00082">
    <property type="entry name" value="HisKA"/>
    <property type="match status" value="1"/>
</dbReference>
<protein>
    <recommendedName>
        <fullName evidence="2">histidine kinase</fullName>
        <ecNumber evidence="2">2.7.13.3</ecNumber>
    </recommendedName>
</protein>
<dbReference type="Gene3D" id="3.30.565.10">
    <property type="entry name" value="Histidine kinase-like ATPase, C-terminal domain"/>
    <property type="match status" value="1"/>
</dbReference>
<dbReference type="InterPro" id="IPR003661">
    <property type="entry name" value="HisK_dim/P_dom"/>
</dbReference>
<dbReference type="InterPro" id="IPR003594">
    <property type="entry name" value="HATPase_dom"/>
</dbReference>
<reference evidence="11" key="1">
    <citation type="submission" date="2016-12" db="EMBL/GenBank/DDBJ databases">
        <title>Comparative genomics of four Isosphaeraceae planctomycetes: a common pool of plasmids and glycoside hydrolase genes.</title>
        <authorList>
            <person name="Ivanova A."/>
        </authorList>
    </citation>
    <scope>NUCLEOTIDE SEQUENCE [LARGE SCALE GENOMIC DNA]</scope>
    <source>
        <strain evidence="11">PX4</strain>
    </source>
</reference>
<evidence type="ECO:0000256" key="1">
    <source>
        <dbReference type="ARBA" id="ARBA00000085"/>
    </source>
</evidence>
<dbReference type="InterPro" id="IPR009050">
    <property type="entry name" value="Globin-like_sf"/>
</dbReference>
<keyword evidence="4 10" id="KW-0808">Transferase</keyword>
<dbReference type="InterPro" id="IPR036097">
    <property type="entry name" value="HisK_dim/P_sf"/>
</dbReference>
<dbReference type="GO" id="GO:0000155">
    <property type="term" value="F:phosphorelay sensor kinase activity"/>
    <property type="evidence" value="ECO:0007669"/>
    <property type="project" value="InterPro"/>
</dbReference>
<dbReference type="Pfam" id="PF11563">
    <property type="entry name" value="Protoglobin"/>
    <property type="match status" value="1"/>
</dbReference>
<evidence type="ECO:0000256" key="8">
    <source>
        <dbReference type="ARBA" id="ARBA00023012"/>
    </source>
</evidence>
<dbReference type="InterPro" id="IPR044398">
    <property type="entry name" value="Globin-sensor_dom"/>
</dbReference>
<dbReference type="SMART" id="SM00388">
    <property type="entry name" value="HisKA"/>
    <property type="match status" value="1"/>
</dbReference>
<evidence type="ECO:0000313" key="10">
    <source>
        <dbReference type="EMBL" id="APW60501.1"/>
    </source>
</evidence>
<evidence type="ECO:0000256" key="2">
    <source>
        <dbReference type="ARBA" id="ARBA00012438"/>
    </source>
</evidence>
<dbReference type="KEGG" id="pbor:BSF38_01971"/>
<keyword evidence="11" id="KW-1185">Reference proteome</keyword>
<dbReference type="InterPro" id="IPR005467">
    <property type="entry name" value="His_kinase_dom"/>
</dbReference>
<dbReference type="SUPFAM" id="SSF46458">
    <property type="entry name" value="Globin-like"/>
    <property type="match status" value="1"/>
</dbReference>
<dbReference type="OrthoDB" id="236031at2"/>
<keyword evidence="6 10" id="KW-0418">Kinase</keyword>
<name>A0A1U7CNK4_9BACT</name>
<dbReference type="PROSITE" id="PS50109">
    <property type="entry name" value="HIS_KIN"/>
    <property type="match status" value="1"/>
</dbReference>
<dbReference type="PANTHER" id="PTHR43065:SF10">
    <property type="entry name" value="PEROXIDE STRESS-ACTIVATED HISTIDINE KINASE MAK3"/>
    <property type="match status" value="1"/>
</dbReference>
<sequence length="394" mass="43416">MKDPDQVFRRYQDLQAYVGWTDEDAGRVRGVASLLKPHLTDLVEDFYAEIAHHPEAYKVFTGGQAQIDRLKNSLLDWLCELLTGPYDRSYAFRRWKVGIRHVEIGLDQVYTNVALSRLRDGLLRLLGESWSGDCAGLVAAIRSLNKLMDLDLAKIEDAYQAEYASRLQGSERLATLGQIAGGVAHELRNPLNVVKTSLYYLNSARAASPEKRSEHMRRIERNVGRANEVITALTNFARCPEPEVTPFSAEACVREALDDTAVPGGIEVAFDFLDDLPLALGDRSQIRIVLGNLIRNAVDAMPSSGRLTLTGRRLGEDLELEVTDSGVGIATADLIRIMEPLFSTKARGMGLGLALSRMILDRNHGSLRVTSKLGAGSTFTVRLIAAPSEGQTPR</sequence>
<dbReference type="RefSeq" id="WP_076345186.1">
    <property type="nucleotide sequence ID" value="NZ_CP019082.1"/>
</dbReference>